<dbReference type="GO" id="GO:0005525">
    <property type="term" value="F:GTP binding"/>
    <property type="evidence" value="ECO:0007669"/>
    <property type="project" value="InterPro"/>
</dbReference>
<dbReference type="PANTHER" id="PTHR46350:SF2">
    <property type="entry name" value="RAS LIKE FAMILY 10 MEMBER B"/>
    <property type="match status" value="1"/>
</dbReference>
<gene>
    <name evidence="1" type="ORF">BV898_12974</name>
</gene>
<dbReference type="SMART" id="SM00173">
    <property type="entry name" value="RAS"/>
    <property type="match status" value="1"/>
</dbReference>
<dbReference type="OrthoDB" id="299781at2759"/>
<dbReference type="Proteomes" id="UP000192578">
    <property type="component" value="Unassembled WGS sequence"/>
</dbReference>
<dbReference type="PANTHER" id="PTHR46350">
    <property type="entry name" value="RAS LIKE FAMILY 10 MEMBER B-RELATED"/>
    <property type="match status" value="1"/>
</dbReference>
<organism evidence="1 2">
    <name type="scientific">Hypsibius exemplaris</name>
    <name type="common">Freshwater tardigrade</name>
    <dbReference type="NCBI Taxonomy" id="2072580"/>
    <lineage>
        <taxon>Eukaryota</taxon>
        <taxon>Metazoa</taxon>
        <taxon>Ecdysozoa</taxon>
        <taxon>Tardigrada</taxon>
        <taxon>Eutardigrada</taxon>
        <taxon>Parachela</taxon>
        <taxon>Hypsibioidea</taxon>
        <taxon>Hypsibiidae</taxon>
        <taxon>Hypsibius</taxon>
    </lineage>
</organism>
<name>A0A1W0WC53_HYPEX</name>
<comment type="caution">
    <text evidence="1">The sequence shown here is derived from an EMBL/GenBank/DDBJ whole genome shotgun (WGS) entry which is preliminary data.</text>
</comment>
<keyword evidence="2" id="KW-1185">Reference proteome</keyword>
<dbReference type="InterPro" id="IPR052661">
    <property type="entry name" value="Ras-like_GTPase_Reg"/>
</dbReference>
<dbReference type="Gene3D" id="3.40.50.300">
    <property type="entry name" value="P-loop containing nucleotide triphosphate hydrolases"/>
    <property type="match status" value="1"/>
</dbReference>
<dbReference type="EMBL" id="MTYJ01000137">
    <property type="protein sequence ID" value="OQV12743.1"/>
    <property type="molecule type" value="Genomic_DNA"/>
</dbReference>
<evidence type="ECO:0000313" key="2">
    <source>
        <dbReference type="Proteomes" id="UP000192578"/>
    </source>
</evidence>
<dbReference type="Pfam" id="PF00071">
    <property type="entry name" value="Ras"/>
    <property type="match status" value="1"/>
</dbReference>
<accession>A0A1W0WC53</accession>
<reference evidence="2" key="1">
    <citation type="submission" date="2017-01" db="EMBL/GenBank/DDBJ databases">
        <title>Comparative genomics of anhydrobiosis in the tardigrade Hypsibius dujardini.</title>
        <authorList>
            <person name="Yoshida Y."/>
            <person name="Koutsovoulos G."/>
            <person name="Laetsch D."/>
            <person name="Stevens L."/>
            <person name="Kumar S."/>
            <person name="Horikawa D."/>
            <person name="Ishino K."/>
            <person name="Komine S."/>
            <person name="Tomita M."/>
            <person name="Blaxter M."/>
            <person name="Arakawa K."/>
        </authorList>
    </citation>
    <scope>NUCLEOTIDE SEQUENCE [LARGE SCALE GENOMIC DNA]</scope>
    <source>
        <strain evidence="2">Z151</strain>
    </source>
</reference>
<evidence type="ECO:0000313" key="1">
    <source>
        <dbReference type="EMBL" id="OQV12743.1"/>
    </source>
</evidence>
<proteinExistence type="predicted"/>
<sequence>MPTTADLRAFVREATTSSSSTDGATSLTADCNGQIHSETVKIVVLGAACAGKTSVIKQFVGNGQEFSDHYDPTERKSSHFKTVLTFDTNTQKITHWALKIVDVPVTDVPIAAVMSWSNFLQFDVANAAAYVIMFDVSAQFHSFDFVRTIREQLVNHPSTSGGLIFIAGNKVDLPYQLNRSDIMHVVQKQWKCQYFECSSKKNFHIVGLFQAIIEAVQAKQSAAARAKAHHSEFHGFRRTFKSDKCCIQ</sequence>
<dbReference type="SMART" id="SM00175">
    <property type="entry name" value="RAB"/>
    <property type="match status" value="1"/>
</dbReference>
<dbReference type="InterPro" id="IPR027417">
    <property type="entry name" value="P-loop_NTPase"/>
</dbReference>
<dbReference type="InterPro" id="IPR001806">
    <property type="entry name" value="Small_GTPase"/>
</dbReference>
<dbReference type="PROSITE" id="PS51419">
    <property type="entry name" value="RAB"/>
    <property type="match status" value="1"/>
</dbReference>
<dbReference type="PRINTS" id="PR00449">
    <property type="entry name" value="RASTRNSFRMNG"/>
</dbReference>
<dbReference type="AlphaFoldDB" id="A0A1W0WC53"/>
<dbReference type="SUPFAM" id="SSF52540">
    <property type="entry name" value="P-loop containing nucleoside triphosphate hydrolases"/>
    <property type="match status" value="1"/>
</dbReference>
<protein>
    <submittedName>
        <fullName evidence="1">Ras-like protein family member 10B</fullName>
    </submittedName>
</protein>
<dbReference type="GO" id="GO:0003924">
    <property type="term" value="F:GTPase activity"/>
    <property type="evidence" value="ECO:0007669"/>
    <property type="project" value="InterPro"/>
</dbReference>